<evidence type="ECO:0008006" key="3">
    <source>
        <dbReference type="Google" id="ProtNLM"/>
    </source>
</evidence>
<reference evidence="1 2" key="1">
    <citation type="submission" date="2019-12" db="EMBL/GenBank/DDBJ databases">
        <title>Shewanella insulae sp. nov., isolated from a tidal flat.</title>
        <authorList>
            <person name="Yoon J.-H."/>
        </authorList>
    </citation>
    <scope>NUCLEOTIDE SEQUENCE [LARGE SCALE GENOMIC DNA]</scope>
    <source>
        <strain evidence="1 2">JBTF-M18</strain>
    </source>
</reference>
<organism evidence="1 2">
    <name type="scientific">Shewanella insulae</name>
    <dbReference type="NCBI Taxonomy" id="2681496"/>
    <lineage>
        <taxon>Bacteria</taxon>
        <taxon>Pseudomonadati</taxon>
        <taxon>Pseudomonadota</taxon>
        <taxon>Gammaproteobacteria</taxon>
        <taxon>Alteromonadales</taxon>
        <taxon>Shewanellaceae</taxon>
        <taxon>Shewanella</taxon>
    </lineage>
</organism>
<dbReference type="AlphaFoldDB" id="A0A6L7HZC2"/>
<name>A0A6L7HZC2_9GAMM</name>
<dbReference type="RefSeq" id="WP_160794730.1">
    <property type="nucleotide sequence ID" value="NZ_WRPA01000005.1"/>
</dbReference>
<proteinExistence type="predicted"/>
<dbReference type="EMBL" id="WRPA01000005">
    <property type="protein sequence ID" value="MXR68431.1"/>
    <property type="molecule type" value="Genomic_DNA"/>
</dbReference>
<accession>A0A6L7HZC2</accession>
<evidence type="ECO:0000313" key="2">
    <source>
        <dbReference type="Proteomes" id="UP000474778"/>
    </source>
</evidence>
<comment type="caution">
    <text evidence="1">The sequence shown here is derived from an EMBL/GenBank/DDBJ whole genome shotgun (WGS) entry which is preliminary data.</text>
</comment>
<dbReference type="Proteomes" id="UP000474778">
    <property type="component" value="Unassembled WGS sequence"/>
</dbReference>
<evidence type="ECO:0000313" key="1">
    <source>
        <dbReference type="EMBL" id="MXR68431.1"/>
    </source>
</evidence>
<gene>
    <name evidence="1" type="ORF">GNT65_07055</name>
</gene>
<keyword evidence="2" id="KW-1185">Reference proteome</keyword>
<sequence length="92" mass="10451">MKNNTIALQLISLRAIIKKLYKAINIELETVSDVQLGLLAEQEFLLYSVESYLGKNGLNEIECELVLEFLYQCLNNMPLTNLVIEEDTSSIN</sequence>
<protein>
    <recommendedName>
        <fullName evidence="3">MafI family immunity protein</fullName>
    </recommendedName>
</protein>